<evidence type="ECO:0000313" key="3">
    <source>
        <dbReference type="Proteomes" id="UP000815846"/>
    </source>
</evidence>
<gene>
    <name evidence="2" type="ORF">CWS31_000460</name>
</gene>
<protein>
    <submittedName>
        <fullName evidence="2">Polysaccharide lyase family 7 protein</fullName>
    </submittedName>
</protein>
<dbReference type="Gene3D" id="2.60.120.200">
    <property type="match status" value="1"/>
</dbReference>
<feature type="domain" description="Alginate lyase 2" evidence="1">
    <location>
        <begin position="53"/>
        <end position="365"/>
    </location>
</feature>
<organism evidence="2 3">
    <name type="scientific">Colwellia echini</name>
    <dbReference type="NCBI Taxonomy" id="1982103"/>
    <lineage>
        <taxon>Bacteria</taxon>
        <taxon>Pseudomonadati</taxon>
        <taxon>Pseudomonadota</taxon>
        <taxon>Gammaproteobacteria</taxon>
        <taxon>Alteromonadales</taxon>
        <taxon>Colwelliaceae</taxon>
        <taxon>Colwellia</taxon>
    </lineage>
</organism>
<dbReference type="Pfam" id="PF08787">
    <property type="entry name" value="Alginate_lyase2"/>
    <property type="match status" value="1"/>
</dbReference>
<comment type="caution">
    <text evidence="2">The sequence shown here is derived from an EMBL/GenBank/DDBJ whole genome shotgun (WGS) entry which is preliminary data.</text>
</comment>
<dbReference type="Proteomes" id="UP000815846">
    <property type="component" value="Unassembled WGS sequence"/>
</dbReference>
<keyword evidence="2" id="KW-0456">Lyase</keyword>
<evidence type="ECO:0000259" key="1">
    <source>
        <dbReference type="Pfam" id="PF08787"/>
    </source>
</evidence>
<dbReference type="GO" id="GO:0016829">
    <property type="term" value="F:lyase activity"/>
    <property type="evidence" value="ECO:0007669"/>
    <property type="project" value="UniProtKB-KW"/>
</dbReference>
<reference evidence="2 3" key="1">
    <citation type="submission" date="2019-08" db="EMBL/GenBank/DDBJ databases">
        <title>Microbe sample from Colwellia echini.</title>
        <authorList>
            <person name="Christiansen L."/>
            <person name="Pathiraja D."/>
            <person name="Schultz-Johansen M."/>
            <person name="Choi I.-G."/>
            <person name="Stougaard P."/>
        </authorList>
    </citation>
    <scope>NUCLEOTIDE SEQUENCE [LARGE SCALE GENOMIC DNA]</scope>
    <source>
        <strain evidence="2 3">A3</strain>
    </source>
</reference>
<sequence>MEFNKVLGSALLTTLVISGCGSDTTKTVDKENKVITEEIIIEETVELVPATKFDLSKWKITIPTDDNNDGKIDSVDNIAIQTYSHPDFFYLDDEGNMVFATPNKAFTTPNSSNTRSELHQVLGNANAAENDNDTNFALKSHENADEYAQIGGNLQATVKVNHVAKNAGYSTKPPAYSVVVGQIHATKNAETVAEGNGYGYGNEPLKIYYKKWPEHKYGSVFWNYERNLPKADPNRTDITFPVWGNVWTDPAAPGEAGIALDEEFSYEVNVYEDTMYLTFTTARHDPITYEINLANNVDPNGEVDELDHVNGYVGDAHFFKAGAYNQCSTKDAPGMWYAKCAGTGDWETDKKNGDYTQVTFTRLETGPSKTPTK</sequence>
<accession>A0ABY3N0W2</accession>
<name>A0ABY3N0W2_9GAMM</name>
<dbReference type="InterPro" id="IPR014895">
    <property type="entry name" value="Alginate_lyase_2"/>
</dbReference>
<dbReference type="SUPFAM" id="SSF49899">
    <property type="entry name" value="Concanavalin A-like lectins/glucanases"/>
    <property type="match status" value="1"/>
</dbReference>
<dbReference type="EMBL" id="PJAI02000001">
    <property type="protein sequence ID" value="TYK67049.1"/>
    <property type="molecule type" value="Genomic_DNA"/>
</dbReference>
<dbReference type="PROSITE" id="PS51257">
    <property type="entry name" value="PROKAR_LIPOPROTEIN"/>
    <property type="match status" value="1"/>
</dbReference>
<dbReference type="InterPro" id="IPR013320">
    <property type="entry name" value="ConA-like_dom_sf"/>
</dbReference>
<dbReference type="RefSeq" id="WP_101343199.1">
    <property type="nucleotide sequence ID" value="NZ_PJAI02000001.1"/>
</dbReference>
<proteinExistence type="predicted"/>
<evidence type="ECO:0000313" key="2">
    <source>
        <dbReference type="EMBL" id="TYK67049.1"/>
    </source>
</evidence>
<keyword evidence="3" id="KW-1185">Reference proteome</keyword>